<evidence type="ECO:0000256" key="3">
    <source>
        <dbReference type="ARBA" id="ARBA00023125"/>
    </source>
</evidence>
<feature type="domain" description="SANT" evidence="8">
    <location>
        <begin position="86"/>
        <end position="139"/>
    </location>
</feature>
<dbReference type="PROSITE" id="PS51294">
    <property type="entry name" value="HTH_MYB"/>
    <property type="match status" value="1"/>
</dbReference>
<dbReference type="PROSITE" id="PS51293">
    <property type="entry name" value="SANT"/>
    <property type="match status" value="1"/>
</dbReference>
<keyword evidence="2" id="KW-0805">Transcription regulation</keyword>
<dbReference type="InterPro" id="IPR017930">
    <property type="entry name" value="Myb_dom"/>
</dbReference>
<feature type="compositionally biased region" description="Polar residues" evidence="6">
    <location>
        <begin position="157"/>
        <end position="168"/>
    </location>
</feature>
<dbReference type="CDD" id="cd00167">
    <property type="entry name" value="SANT"/>
    <property type="match status" value="1"/>
</dbReference>
<evidence type="ECO:0000256" key="5">
    <source>
        <dbReference type="ARBA" id="ARBA00023242"/>
    </source>
</evidence>
<evidence type="ECO:0000256" key="1">
    <source>
        <dbReference type="ARBA" id="ARBA00004123"/>
    </source>
</evidence>
<feature type="compositionally biased region" description="Polar residues" evidence="6">
    <location>
        <begin position="178"/>
        <end position="204"/>
    </location>
</feature>
<keyword evidence="4" id="KW-0804">Transcription</keyword>
<dbReference type="GO" id="GO:0009723">
    <property type="term" value="P:response to ethylene"/>
    <property type="evidence" value="ECO:0007669"/>
    <property type="project" value="TreeGrafter"/>
</dbReference>
<dbReference type="GO" id="GO:0006355">
    <property type="term" value="P:regulation of DNA-templated transcription"/>
    <property type="evidence" value="ECO:0007669"/>
    <property type="project" value="UniProtKB-ARBA"/>
</dbReference>
<keyword evidence="5" id="KW-0539">Nucleus</keyword>
<sequence>MPSEHARKCGHKAHNSRACGGNSCGGGAFKLFGVQIDVAGGGSTIRKSKSLGNLEACSLDNPAAGDLSGNLSDGYVHQSARSLERKKGRPWSEEEHRLFLVGLEKLGKGDWKGIATNYVPTRNSSQVASHAQKYFIRLSATEKRRRRQSVFDIPLTDANQPSQGTPGSQPDKAAKSSEPVTTSWAGAASTNNTSESKGLASTNIPPGKTSERPPLSPMNRRGNPDLRGMVYAPRVSGLGQGLSSAQAFQPTVAWVPFVTFSNQNSVILPNIHGALVPNCGKFVGQPSIGKFPQSTQMGTTQAGVVPPAANDELNLNIRKLTL</sequence>
<keyword evidence="10" id="KW-0371">Homeobox</keyword>
<dbReference type="EMBL" id="BKCP01009404">
    <property type="protein sequence ID" value="GER50831.1"/>
    <property type="molecule type" value="Genomic_DNA"/>
</dbReference>
<dbReference type="InterPro" id="IPR009057">
    <property type="entry name" value="Homeodomain-like_sf"/>
</dbReference>
<dbReference type="SMART" id="SM00717">
    <property type="entry name" value="SANT"/>
    <property type="match status" value="1"/>
</dbReference>
<dbReference type="PANTHER" id="PTHR44191">
    <property type="entry name" value="TRANSCRIPTION FACTOR KUA1"/>
    <property type="match status" value="1"/>
</dbReference>
<comment type="caution">
    <text evidence="10">The sequence shown here is derived from an EMBL/GenBank/DDBJ whole genome shotgun (WGS) entry which is preliminary data.</text>
</comment>
<evidence type="ECO:0000313" key="10">
    <source>
        <dbReference type="EMBL" id="GER50831.1"/>
    </source>
</evidence>
<dbReference type="AlphaFoldDB" id="A0A5A7R3I4"/>
<dbReference type="GO" id="GO:0009739">
    <property type="term" value="P:response to gibberellin"/>
    <property type="evidence" value="ECO:0007669"/>
    <property type="project" value="TreeGrafter"/>
</dbReference>
<organism evidence="10 11">
    <name type="scientific">Striga asiatica</name>
    <name type="common">Asiatic witchweed</name>
    <name type="synonym">Buchnera asiatica</name>
    <dbReference type="NCBI Taxonomy" id="4170"/>
    <lineage>
        <taxon>Eukaryota</taxon>
        <taxon>Viridiplantae</taxon>
        <taxon>Streptophyta</taxon>
        <taxon>Embryophyta</taxon>
        <taxon>Tracheophyta</taxon>
        <taxon>Spermatophyta</taxon>
        <taxon>Magnoliopsida</taxon>
        <taxon>eudicotyledons</taxon>
        <taxon>Gunneridae</taxon>
        <taxon>Pentapetalae</taxon>
        <taxon>asterids</taxon>
        <taxon>lamiids</taxon>
        <taxon>Lamiales</taxon>
        <taxon>Orobanchaceae</taxon>
        <taxon>Buchnereae</taxon>
        <taxon>Striga</taxon>
    </lineage>
</organism>
<dbReference type="NCBIfam" id="TIGR01557">
    <property type="entry name" value="myb_SHAQKYF"/>
    <property type="match status" value="1"/>
</dbReference>
<dbReference type="Proteomes" id="UP000325081">
    <property type="component" value="Unassembled WGS sequence"/>
</dbReference>
<evidence type="ECO:0000259" key="9">
    <source>
        <dbReference type="PROSITE" id="PS51294"/>
    </source>
</evidence>
<dbReference type="SUPFAM" id="SSF46689">
    <property type="entry name" value="Homeodomain-like"/>
    <property type="match status" value="1"/>
</dbReference>
<dbReference type="InterPro" id="IPR001005">
    <property type="entry name" value="SANT/Myb"/>
</dbReference>
<protein>
    <submittedName>
        <fullName evidence="10">Homeodomain-like superfamily protein</fullName>
    </submittedName>
</protein>
<comment type="subcellular location">
    <subcellularLocation>
        <location evidence="1">Nucleus</location>
    </subcellularLocation>
</comment>
<keyword evidence="3 10" id="KW-0238">DNA-binding</keyword>
<reference evidence="11" key="1">
    <citation type="journal article" date="2019" name="Curr. Biol.">
        <title>Genome Sequence of Striga asiatica Provides Insight into the Evolution of Plant Parasitism.</title>
        <authorList>
            <person name="Yoshida S."/>
            <person name="Kim S."/>
            <person name="Wafula E.K."/>
            <person name="Tanskanen J."/>
            <person name="Kim Y.M."/>
            <person name="Honaas L."/>
            <person name="Yang Z."/>
            <person name="Spallek T."/>
            <person name="Conn C.E."/>
            <person name="Ichihashi Y."/>
            <person name="Cheong K."/>
            <person name="Cui S."/>
            <person name="Der J.P."/>
            <person name="Gundlach H."/>
            <person name="Jiao Y."/>
            <person name="Hori C."/>
            <person name="Ishida J.K."/>
            <person name="Kasahara H."/>
            <person name="Kiba T."/>
            <person name="Kim M.S."/>
            <person name="Koo N."/>
            <person name="Laohavisit A."/>
            <person name="Lee Y.H."/>
            <person name="Lumba S."/>
            <person name="McCourt P."/>
            <person name="Mortimer J.C."/>
            <person name="Mutuku J.M."/>
            <person name="Nomura T."/>
            <person name="Sasaki-Sekimoto Y."/>
            <person name="Seto Y."/>
            <person name="Wang Y."/>
            <person name="Wakatake T."/>
            <person name="Sakakibara H."/>
            <person name="Demura T."/>
            <person name="Yamaguchi S."/>
            <person name="Yoneyama K."/>
            <person name="Manabe R.I."/>
            <person name="Nelson D.C."/>
            <person name="Schulman A.H."/>
            <person name="Timko M.P."/>
            <person name="dePamphilis C.W."/>
            <person name="Choi D."/>
            <person name="Shirasu K."/>
        </authorList>
    </citation>
    <scope>NUCLEOTIDE SEQUENCE [LARGE SCALE GENOMIC DNA]</scope>
    <source>
        <strain evidence="11">cv. UVA1</strain>
    </source>
</reference>
<dbReference type="OrthoDB" id="118550at2759"/>
<dbReference type="InterPro" id="IPR006447">
    <property type="entry name" value="Myb_dom_plants"/>
</dbReference>
<evidence type="ECO:0000256" key="4">
    <source>
        <dbReference type="ARBA" id="ARBA00023163"/>
    </source>
</evidence>
<evidence type="ECO:0000256" key="2">
    <source>
        <dbReference type="ARBA" id="ARBA00023015"/>
    </source>
</evidence>
<dbReference type="PANTHER" id="PTHR44191:SF4">
    <property type="entry name" value="OS01G0187900 PROTEIN"/>
    <property type="match status" value="1"/>
</dbReference>
<keyword evidence="11" id="KW-1185">Reference proteome</keyword>
<dbReference type="Pfam" id="PF00249">
    <property type="entry name" value="Myb_DNA-binding"/>
    <property type="match status" value="1"/>
</dbReference>
<dbReference type="GO" id="GO:0003677">
    <property type="term" value="F:DNA binding"/>
    <property type="evidence" value="ECO:0007669"/>
    <property type="project" value="UniProtKB-KW"/>
</dbReference>
<dbReference type="Gene3D" id="1.10.10.60">
    <property type="entry name" value="Homeodomain-like"/>
    <property type="match status" value="1"/>
</dbReference>
<evidence type="ECO:0000259" key="7">
    <source>
        <dbReference type="PROSITE" id="PS50090"/>
    </source>
</evidence>
<evidence type="ECO:0000256" key="6">
    <source>
        <dbReference type="SAM" id="MobiDB-lite"/>
    </source>
</evidence>
<gene>
    <name evidence="10" type="ORF">STAS_28161</name>
</gene>
<dbReference type="InterPro" id="IPR017884">
    <property type="entry name" value="SANT_dom"/>
</dbReference>
<feature type="domain" description="HTH myb-type" evidence="9">
    <location>
        <begin position="83"/>
        <end position="139"/>
    </location>
</feature>
<name>A0A5A7R3I4_STRAF</name>
<dbReference type="GO" id="GO:0005634">
    <property type="term" value="C:nucleus"/>
    <property type="evidence" value="ECO:0007669"/>
    <property type="project" value="UniProtKB-SubCell"/>
</dbReference>
<evidence type="ECO:0000259" key="8">
    <source>
        <dbReference type="PROSITE" id="PS51293"/>
    </source>
</evidence>
<feature type="region of interest" description="Disordered" evidence="6">
    <location>
        <begin position="152"/>
        <end position="226"/>
    </location>
</feature>
<feature type="domain" description="Myb-like" evidence="7">
    <location>
        <begin position="83"/>
        <end position="135"/>
    </location>
</feature>
<dbReference type="InterPro" id="IPR052245">
    <property type="entry name" value="Plant_Stress_Dev_TF"/>
</dbReference>
<proteinExistence type="predicted"/>
<accession>A0A5A7R3I4</accession>
<dbReference type="PROSITE" id="PS50090">
    <property type="entry name" value="MYB_LIKE"/>
    <property type="match status" value="1"/>
</dbReference>
<dbReference type="FunFam" id="1.10.10.60:FF:000009">
    <property type="entry name" value="transcription factor MYB1R1"/>
    <property type="match status" value="1"/>
</dbReference>
<evidence type="ECO:0000313" key="11">
    <source>
        <dbReference type="Proteomes" id="UP000325081"/>
    </source>
</evidence>